<comment type="caution">
    <text evidence="1">The sequence shown here is derived from an EMBL/GenBank/DDBJ whole genome shotgun (WGS) entry which is preliminary data.</text>
</comment>
<dbReference type="EMBL" id="AMFJ01036098">
    <property type="protein sequence ID" value="EKD25274.1"/>
    <property type="molecule type" value="Genomic_DNA"/>
</dbReference>
<evidence type="ECO:0000313" key="1">
    <source>
        <dbReference type="EMBL" id="EKD25274.1"/>
    </source>
</evidence>
<sequence>MKNKIRNHFILAIVLWIISIGFLAALVLAITKKTDNLGDCIGYSIFYLIFACTSIACFIETGAGIGIKRLAEECIRRKGMFSLNGNATYTKEHVLAIHIQTKGHEIVEVSLEKIE</sequence>
<reference evidence="1" key="1">
    <citation type="journal article" date="2012" name="Science">
        <title>Fermentation, hydrogen, and sulfur metabolism in multiple uncultivated bacterial phyla.</title>
        <authorList>
            <person name="Wrighton K.C."/>
            <person name="Thomas B.C."/>
            <person name="Sharon I."/>
            <person name="Miller C.S."/>
            <person name="Castelle C.J."/>
            <person name="VerBerkmoes N.C."/>
            <person name="Wilkins M.J."/>
            <person name="Hettich R.L."/>
            <person name="Lipton M.S."/>
            <person name="Williams K.H."/>
            <person name="Long P.E."/>
            <person name="Banfield J.F."/>
        </authorList>
    </citation>
    <scope>NUCLEOTIDE SEQUENCE [LARGE SCALE GENOMIC DNA]</scope>
</reference>
<dbReference type="AlphaFoldDB" id="K1YIR2"/>
<accession>K1YIR2</accession>
<organism evidence="1">
    <name type="scientific">uncultured bacterium</name>
    <name type="common">gcode 4</name>
    <dbReference type="NCBI Taxonomy" id="1234023"/>
    <lineage>
        <taxon>Bacteria</taxon>
        <taxon>environmental samples</taxon>
    </lineage>
</organism>
<gene>
    <name evidence="1" type="ORF">ACD_80C00091G0003</name>
</gene>
<protein>
    <submittedName>
        <fullName evidence="1">Uncharacterized protein</fullName>
    </submittedName>
</protein>
<name>K1YIR2_9BACT</name>
<proteinExistence type="predicted"/>